<dbReference type="InterPro" id="IPR004360">
    <property type="entry name" value="Glyas_Fos-R_dOase_dom"/>
</dbReference>
<dbReference type="InterPro" id="IPR037523">
    <property type="entry name" value="VOC_core"/>
</dbReference>
<evidence type="ECO:0000259" key="1">
    <source>
        <dbReference type="PROSITE" id="PS51819"/>
    </source>
</evidence>
<sequence length="166" mass="18005">MQAPCSKFNLCPLMSSDLSHVPAGYQTVTPSLTAKDAASAIRFYEQAFGAVLTFKMTDPQTGGTAHAEFRIGNSMLMISDEYPKFGCLTPAEGRGGAFMIYIPDIEAAFEQALAAGASEIDRPADQFWGDRTGRVGDPFGYRWTLAQKIKDVPEAEIARLAADWQG</sequence>
<reference evidence="3" key="1">
    <citation type="journal article" date="2019" name="Int. J. Syst. Evol. Microbiol.">
        <title>The Global Catalogue of Microorganisms (GCM) 10K type strain sequencing project: providing services to taxonomists for standard genome sequencing and annotation.</title>
        <authorList>
            <consortium name="The Broad Institute Genomics Platform"/>
            <consortium name="The Broad Institute Genome Sequencing Center for Infectious Disease"/>
            <person name="Wu L."/>
            <person name="Ma J."/>
        </authorList>
    </citation>
    <scope>NUCLEOTIDE SEQUENCE [LARGE SCALE GENOMIC DNA]</scope>
    <source>
        <strain evidence="3">JCM 18053</strain>
    </source>
</reference>
<dbReference type="Gene3D" id="3.30.720.120">
    <property type="match status" value="1"/>
</dbReference>
<dbReference type="SUPFAM" id="SSF54593">
    <property type="entry name" value="Glyoxalase/Bleomycin resistance protein/Dihydroxybiphenyl dioxygenase"/>
    <property type="match status" value="1"/>
</dbReference>
<dbReference type="PANTHER" id="PTHR34109">
    <property type="entry name" value="BNAUNNG04460D PROTEIN-RELATED"/>
    <property type="match status" value="1"/>
</dbReference>
<proteinExistence type="predicted"/>
<name>A0ABP9NST6_9BACT</name>
<organism evidence="2 3">
    <name type="scientific">Prosthecobacter algae</name>
    <dbReference type="NCBI Taxonomy" id="1144682"/>
    <lineage>
        <taxon>Bacteria</taxon>
        <taxon>Pseudomonadati</taxon>
        <taxon>Verrucomicrobiota</taxon>
        <taxon>Verrucomicrobiia</taxon>
        <taxon>Verrucomicrobiales</taxon>
        <taxon>Verrucomicrobiaceae</taxon>
        <taxon>Prosthecobacter</taxon>
    </lineage>
</organism>
<dbReference type="Proteomes" id="UP001499852">
    <property type="component" value="Unassembled WGS sequence"/>
</dbReference>
<feature type="domain" description="VOC" evidence="1">
    <location>
        <begin position="24"/>
        <end position="148"/>
    </location>
</feature>
<dbReference type="Gene3D" id="3.30.720.110">
    <property type="match status" value="1"/>
</dbReference>
<dbReference type="PANTHER" id="PTHR34109:SF1">
    <property type="entry name" value="VOC DOMAIN-CONTAINING PROTEIN"/>
    <property type="match status" value="1"/>
</dbReference>
<dbReference type="Pfam" id="PF00903">
    <property type="entry name" value="Glyoxalase"/>
    <property type="match status" value="1"/>
</dbReference>
<protein>
    <submittedName>
        <fullName evidence="2">VOC family protein</fullName>
    </submittedName>
</protein>
<evidence type="ECO:0000313" key="3">
    <source>
        <dbReference type="Proteomes" id="UP001499852"/>
    </source>
</evidence>
<dbReference type="EMBL" id="BAABIA010000001">
    <property type="protein sequence ID" value="GAA5133416.1"/>
    <property type="molecule type" value="Genomic_DNA"/>
</dbReference>
<accession>A0ABP9NST6</accession>
<dbReference type="InterPro" id="IPR029068">
    <property type="entry name" value="Glyas_Bleomycin-R_OHBP_Dase"/>
</dbReference>
<comment type="caution">
    <text evidence="2">The sequence shown here is derived from an EMBL/GenBank/DDBJ whole genome shotgun (WGS) entry which is preliminary data.</text>
</comment>
<dbReference type="PROSITE" id="PS51819">
    <property type="entry name" value="VOC"/>
    <property type="match status" value="1"/>
</dbReference>
<gene>
    <name evidence="2" type="ORF">GCM10023213_03180</name>
</gene>
<keyword evidence="3" id="KW-1185">Reference proteome</keyword>
<evidence type="ECO:0000313" key="2">
    <source>
        <dbReference type="EMBL" id="GAA5133416.1"/>
    </source>
</evidence>
<dbReference type="CDD" id="cd07246">
    <property type="entry name" value="VOC_like"/>
    <property type="match status" value="1"/>
</dbReference>